<reference evidence="1" key="1">
    <citation type="submission" date="2021-03" db="EMBL/GenBank/DDBJ databases">
        <title>Draft genome sequence of rust myrtle Austropuccinia psidii MF-1, a brazilian biotype.</title>
        <authorList>
            <person name="Quecine M.C."/>
            <person name="Pachon D.M.R."/>
            <person name="Bonatelli M.L."/>
            <person name="Correr F.H."/>
            <person name="Franceschini L.M."/>
            <person name="Leite T.F."/>
            <person name="Margarido G.R.A."/>
            <person name="Almeida C.A."/>
            <person name="Ferrarezi J.A."/>
            <person name="Labate C.A."/>
        </authorList>
    </citation>
    <scope>NUCLEOTIDE SEQUENCE</scope>
    <source>
        <strain evidence="1">MF-1</strain>
    </source>
</reference>
<organism evidence="1 2">
    <name type="scientific">Austropuccinia psidii MF-1</name>
    <dbReference type="NCBI Taxonomy" id="1389203"/>
    <lineage>
        <taxon>Eukaryota</taxon>
        <taxon>Fungi</taxon>
        <taxon>Dikarya</taxon>
        <taxon>Basidiomycota</taxon>
        <taxon>Pucciniomycotina</taxon>
        <taxon>Pucciniomycetes</taxon>
        <taxon>Pucciniales</taxon>
        <taxon>Sphaerophragmiaceae</taxon>
        <taxon>Austropuccinia</taxon>
    </lineage>
</organism>
<accession>A0A9Q3C060</accession>
<sequence length="237" mass="27350">MRISHFCRKILPSKHNSPVENSRLQIEGVQFSSSSNHMYHLSILDTKLIFPHPAGSMRIETEIVAVDNCISQNIILGNDYFIIHGIDINRNKDRYFTIGEKKRKKFAFSNIPKEISVLSSIRDKNKEEFVLNQLSNAKINPDLSLKMEQEIINVLYTYNNYFASYNENLSAIRGHEVHINLNIDRPYPKVLRRPAYQESPRAVEDLEKDIKELTQLGSLREVGHNEEVEVTTLVIIA</sequence>
<gene>
    <name evidence="1" type="ORF">O181_013646</name>
</gene>
<dbReference type="AlphaFoldDB" id="A0A9Q3C060"/>
<dbReference type="EMBL" id="AVOT02003585">
    <property type="protein sequence ID" value="MBW0473931.1"/>
    <property type="molecule type" value="Genomic_DNA"/>
</dbReference>
<evidence type="ECO:0000313" key="1">
    <source>
        <dbReference type="EMBL" id="MBW0473931.1"/>
    </source>
</evidence>
<comment type="caution">
    <text evidence="1">The sequence shown here is derived from an EMBL/GenBank/DDBJ whole genome shotgun (WGS) entry which is preliminary data.</text>
</comment>
<evidence type="ECO:0000313" key="2">
    <source>
        <dbReference type="Proteomes" id="UP000765509"/>
    </source>
</evidence>
<protein>
    <submittedName>
        <fullName evidence="1">Uncharacterized protein</fullName>
    </submittedName>
</protein>
<name>A0A9Q3C060_9BASI</name>
<keyword evidence="2" id="KW-1185">Reference proteome</keyword>
<dbReference type="Proteomes" id="UP000765509">
    <property type="component" value="Unassembled WGS sequence"/>
</dbReference>
<proteinExistence type="predicted"/>